<feature type="transmembrane region" description="Helical" evidence="6">
    <location>
        <begin position="230"/>
        <end position="250"/>
    </location>
</feature>
<dbReference type="AlphaFoldDB" id="A0AB34FEI9"/>
<evidence type="ECO:0000256" key="1">
    <source>
        <dbReference type="ARBA" id="ARBA00004141"/>
    </source>
</evidence>
<dbReference type="InterPro" id="IPR011701">
    <property type="entry name" value="MFS"/>
</dbReference>
<dbReference type="GO" id="GO:0005886">
    <property type="term" value="C:plasma membrane"/>
    <property type="evidence" value="ECO:0007669"/>
    <property type="project" value="TreeGrafter"/>
</dbReference>
<feature type="transmembrane region" description="Helical" evidence="6">
    <location>
        <begin position="162"/>
        <end position="183"/>
    </location>
</feature>
<feature type="transmembrane region" description="Helical" evidence="6">
    <location>
        <begin position="57"/>
        <end position="77"/>
    </location>
</feature>
<dbReference type="Proteomes" id="UP001163105">
    <property type="component" value="Unassembled WGS sequence"/>
</dbReference>
<dbReference type="PANTHER" id="PTHR23501">
    <property type="entry name" value="MAJOR FACILITATOR SUPERFAMILY"/>
    <property type="match status" value="1"/>
</dbReference>
<name>A0AB34FEI9_9HYPO</name>
<feature type="transmembrane region" description="Helical" evidence="6">
    <location>
        <begin position="437"/>
        <end position="457"/>
    </location>
</feature>
<feature type="transmembrane region" description="Helical" evidence="6">
    <location>
        <begin position="562"/>
        <end position="581"/>
    </location>
</feature>
<evidence type="ECO:0000256" key="6">
    <source>
        <dbReference type="SAM" id="Phobius"/>
    </source>
</evidence>
<feature type="transmembrane region" description="Helical" evidence="6">
    <location>
        <begin position="195"/>
        <end position="218"/>
    </location>
</feature>
<dbReference type="SUPFAM" id="SSF103473">
    <property type="entry name" value="MFS general substrate transporter"/>
    <property type="match status" value="1"/>
</dbReference>
<accession>A0AB34FEI9</accession>
<protein>
    <submittedName>
        <fullName evidence="8">Siderophore iron transporter</fullName>
    </submittedName>
</protein>
<feature type="region of interest" description="Disordered" evidence="5">
    <location>
        <begin position="1"/>
        <end position="23"/>
    </location>
</feature>
<feature type="transmembrane region" description="Helical" evidence="6">
    <location>
        <begin position="108"/>
        <end position="126"/>
    </location>
</feature>
<keyword evidence="9" id="KW-1185">Reference proteome</keyword>
<evidence type="ECO:0000313" key="9">
    <source>
        <dbReference type="Proteomes" id="UP001163105"/>
    </source>
</evidence>
<keyword evidence="2 6" id="KW-0812">Transmembrane</keyword>
<feature type="transmembrane region" description="Helical" evidence="6">
    <location>
        <begin position="271"/>
        <end position="293"/>
    </location>
</feature>
<dbReference type="PROSITE" id="PS50850">
    <property type="entry name" value="MFS"/>
    <property type="match status" value="1"/>
</dbReference>
<organism evidence="8 9">
    <name type="scientific">Purpureocillium lavendulum</name>
    <dbReference type="NCBI Taxonomy" id="1247861"/>
    <lineage>
        <taxon>Eukaryota</taxon>
        <taxon>Fungi</taxon>
        <taxon>Dikarya</taxon>
        <taxon>Ascomycota</taxon>
        <taxon>Pezizomycotina</taxon>
        <taxon>Sordariomycetes</taxon>
        <taxon>Hypocreomycetidae</taxon>
        <taxon>Hypocreales</taxon>
        <taxon>Ophiocordycipitaceae</taxon>
        <taxon>Purpureocillium</taxon>
    </lineage>
</organism>
<keyword evidence="3 6" id="KW-1133">Transmembrane helix</keyword>
<reference evidence="8" key="1">
    <citation type="submission" date="2023-01" db="EMBL/GenBank/DDBJ databases">
        <title>The growth and conidiation of Purpureocillium lavendulum are regulated by nitrogen source and histone H3K14 acetylation.</title>
        <authorList>
            <person name="Tang P."/>
            <person name="Han J."/>
            <person name="Zhang C."/>
            <person name="Tang P."/>
            <person name="Qi F."/>
            <person name="Zhang K."/>
            <person name="Liang L."/>
        </authorList>
    </citation>
    <scope>NUCLEOTIDE SEQUENCE</scope>
    <source>
        <strain evidence="8">YMF1.00683</strain>
    </source>
</reference>
<evidence type="ECO:0000256" key="4">
    <source>
        <dbReference type="ARBA" id="ARBA00023136"/>
    </source>
</evidence>
<keyword evidence="4 6" id="KW-0472">Membrane</keyword>
<feature type="transmembrane region" description="Helical" evidence="6">
    <location>
        <begin position="464"/>
        <end position="489"/>
    </location>
</feature>
<sequence>MELTEETLTMGAAADNSSGEHKFEHDIMADSKPTVEQLTPSASAAESEPRPRLHAKTFFAVAAVCLIYFAQLTVLLVNTPGLCGNFPLTVFLQQGVTIAGHFNESGKVSWLTAPITILTVVMCPVVSQACDYFGRKWFLTLLTFLGAVGCVIVSRATTMNMAIAGMGVVGISFGTQPLLHAVVSEVLPRRWRGYGQGAAAACNSLGCVLGLIVGAVLNRTNDPTKEGFRYYFYMGMAVHVLASLLCLVGYNPPPTQKQREYSGRTMDKLKMLDWVGYVLMAAGLTIFCLALSWSQNPYPWSDPHVCATFAVGIAFMVALVVYETYFKKDGMFDHGLFSMNRNYAICLFCVFTDGIAFFAANIYFAFEVNVVYETDALLINTNFVVCFVSVVVGAMLTGLWCAKFRSGRWITVAALTLMVIFFAVMAKTDQSTRQAVWGYPVLLGFALGMSITSIVTLAQLSTPVGLIALASGLIISIRSVGATVGIAIYNALFVAELAHMGENIANAIIPMGLNPEDVGAFIGALNTRNETAIVMIPNVTGPMIEAGVDALVNTYLSGFHHVWIAGACFAAVAAISACFLYDPVKEFNFHVDAPMEETNEKDVI</sequence>
<feature type="transmembrane region" description="Helical" evidence="6">
    <location>
        <begin position="138"/>
        <end position="156"/>
    </location>
</feature>
<dbReference type="InterPro" id="IPR036259">
    <property type="entry name" value="MFS_trans_sf"/>
</dbReference>
<dbReference type="Pfam" id="PF07690">
    <property type="entry name" value="MFS_1"/>
    <property type="match status" value="1"/>
</dbReference>
<dbReference type="EMBL" id="JAQHRD010000013">
    <property type="protein sequence ID" value="KAJ6437285.1"/>
    <property type="molecule type" value="Genomic_DNA"/>
</dbReference>
<evidence type="ECO:0000256" key="2">
    <source>
        <dbReference type="ARBA" id="ARBA00022692"/>
    </source>
</evidence>
<evidence type="ECO:0000256" key="3">
    <source>
        <dbReference type="ARBA" id="ARBA00022989"/>
    </source>
</evidence>
<feature type="transmembrane region" description="Helical" evidence="6">
    <location>
        <begin position="305"/>
        <end position="322"/>
    </location>
</feature>
<comment type="caution">
    <text evidence="8">The sequence shown here is derived from an EMBL/GenBank/DDBJ whole genome shotgun (WGS) entry which is preliminary data.</text>
</comment>
<dbReference type="GO" id="GO:0022857">
    <property type="term" value="F:transmembrane transporter activity"/>
    <property type="evidence" value="ECO:0007669"/>
    <property type="project" value="InterPro"/>
</dbReference>
<evidence type="ECO:0000259" key="7">
    <source>
        <dbReference type="PROSITE" id="PS50850"/>
    </source>
</evidence>
<feature type="transmembrane region" description="Helical" evidence="6">
    <location>
        <begin position="343"/>
        <end position="366"/>
    </location>
</feature>
<proteinExistence type="predicted"/>
<evidence type="ECO:0000256" key="5">
    <source>
        <dbReference type="SAM" id="MobiDB-lite"/>
    </source>
</evidence>
<gene>
    <name evidence="8" type="ORF">O9K51_10259</name>
</gene>
<dbReference type="InterPro" id="IPR020846">
    <property type="entry name" value="MFS_dom"/>
</dbReference>
<dbReference type="Gene3D" id="1.20.1250.20">
    <property type="entry name" value="MFS general substrate transporter like domains"/>
    <property type="match status" value="1"/>
</dbReference>
<comment type="subcellular location">
    <subcellularLocation>
        <location evidence="1">Membrane</location>
        <topology evidence="1">Multi-pass membrane protein</topology>
    </subcellularLocation>
</comment>
<feature type="transmembrane region" description="Helical" evidence="6">
    <location>
        <begin position="378"/>
        <end position="402"/>
    </location>
</feature>
<evidence type="ECO:0000313" key="8">
    <source>
        <dbReference type="EMBL" id="KAJ6437285.1"/>
    </source>
</evidence>
<dbReference type="PANTHER" id="PTHR23501:SF195">
    <property type="entry name" value="PEP5"/>
    <property type="match status" value="1"/>
</dbReference>
<feature type="transmembrane region" description="Helical" evidence="6">
    <location>
        <begin position="409"/>
        <end position="425"/>
    </location>
</feature>
<feature type="domain" description="Major facilitator superfamily (MFS) profile" evidence="7">
    <location>
        <begin position="57"/>
        <end position="585"/>
    </location>
</feature>